<organism evidence="2 3">
    <name type="scientific">Tetrahymena thermophila (strain SB210)</name>
    <dbReference type="NCBI Taxonomy" id="312017"/>
    <lineage>
        <taxon>Eukaryota</taxon>
        <taxon>Sar</taxon>
        <taxon>Alveolata</taxon>
        <taxon>Ciliophora</taxon>
        <taxon>Intramacronucleata</taxon>
        <taxon>Oligohymenophorea</taxon>
        <taxon>Hymenostomatida</taxon>
        <taxon>Tetrahymenina</taxon>
        <taxon>Tetrahymenidae</taxon>
        <taxon>Tetrahymena</taxon>
    </lineage>
</organism>
<evidence type="ECO:0000313" key="2">
    <source>
        <dbReference type="EMBL" id="EWS71887.1"/>
    </source>
</evidence>
<feature type="transmembrane region" description="Helical" evidence="1">
    <location>
        <begin position="12"/>
        <end position="32"/>
    </location>
</feature>
<dbReference type="AlphaFoldDB" id="W7X373"/>
<evidence type="ECO:0000256" key="1">
    <source>
        <dbReference type="SAM" id="Phobius"/>
    </source>
</evidence>
<feature type="transmembrane region" description="Helical" evidence="1">
    <location>
        <begin position="44"/>
        <end position="65"/>
    </location>
</feature>
<dbReference type="RefSeq" id="XP_012655581.1">
    <property type="nucleotide sequence ID" value="XM_012800127.1"/>
</dbReference>
<accession>W7X373</accession>
<feature type="transmembrane region" description="Helical" evidence="1">
    <location>
        <begin position="152"/>
        <end position="174"/>
    </location>
</feature>
<dbReference type="InParanoid" id="W7X373"/>
<sequence length="214" mass="25283">MLINNISNNSRIAFSQLRNIIGFGYLFCNLYTQHISIQLIQGDALTISFIILTILINLIAFWIAYDKPVELPYISMRMKIFIKGVFFFLHFNIYLDNYIVPIYNKALSKYYQNVNTLPFKVYRLLKFLKISICLLLSYLLNTSNFEKQTHYLSSLLIFGVYFAFSICFILYDIITIKYPSTINISFRQNNTNQDILNNNSQYKYMIPSKTYFIN</sequence>
<proteinExistence type="predicted"/>
<gene>
    <name evidence="2" type="ORF">TTHERM_001266150</name>
</gene>
<feature type="transmembrane region" description="Helical" evidence="1">
    <location>
        <begin position="80"/>
        <end position="100"/>
    </location>
</feature>
<keyword evidence="3" id="KW-1185">Reference proteome</keyword>
<dbReference type="KEGG" id="tet:TTHERM_001266150"/>
<dbReference type="EMBL" id="GG662451">
    <property type="protein sequence ID" value="EWS71887.1"/>
    <property type="molecule type" value="Genomic_DNA"/>
</dbReference>
<dbReference type="Proteomes" id="UP000009168">
    <property type="component" value="Unassembled WGS sequence"/>
</dbReference>
<name>W7X373_TETTS</name>
<protein>
    <submittedName>
        <fullName evidence="2">Transmembrane protein, putative</fullName>
    </submittedName>
</protein>
<dbReference type="GeneID" id="24442055"/>
<keyword evidence="1" id="KW-1133">Transmembrane helix</keyword>
<keyword evidence="1 2" id="KW-0812">Transmembrane</keyword>
<keyword evidence="1" id="KW-0472">Membrane</keyword>
<feature type="transmembrane region" description="Helical" evidence="1">
    <location>
        <begin position="121"/>
        <end position="140"/>
    </location>
</feature>
<evidence type="ECO:0000313" key="3">
    <source>
        <dbReference type="Proteomes" id="UP000009168"/>
    </source>
</evidence>
<reference evidence="3" key="1">
    <citation type="journal article" date="2006" name="PLoS Biol.">
        <title>Macronuclear genome sequence of the ciliate Tetrahymena thermophila, a model eukaryote.</title>
        <authorList>
            <person name="Eisen J.A."/>
            <person name="Coyne R.S."/>
            <person name="Wu M."/>
            <person name="Wu D."/>
            <person name="Thiagarajan M."/>
            <person name="Wortman J.R."/>
            <person name="Badger J.H."/>
            <person name="Ren Q."/>
            <person name="Amedeo P."/>
            <person name="Jones K.M."/>
            <person name="Tallon L.J."/>
            <person name="Delcher A.L."/>
            <person name="Salzberg S.L."/>
            <person name="Silva J.C."/>
            <person name="Haas B.J."/>
            <person name="Majoros W.H."/>
            <person name="Farzad M."/>
            <person name="Carlton J.M."/>
            <person name="Smith R.K. Jr."/>
            <person name="Garg J."/>
            <person name="Pearlman R.E."/>
            <person name="Karrer K.M."/>
            <person name="Sun L."/>
            <person name="Manning G."/>
            <person name="Elde N.C."/>
            <person name="Turkewitz A.P."/>
            <person name="Asai D.J."/>
            <person name="Wilkes D.E."/>
            <person name="Wang Y."/>
            <person name="Cai H."/>
            <person name="Collins K."/>
            <person name="Stewart B.A."/>
            <person name="Lee S.R."/>
            <person name="Wilamowska K."/>
            <person name="Weinberg Z."/>
            <person name="Ruzzo W.L."/>
            <person name="Wloga D."/>
            <person name="Gaertig J."/>
            <person name="Frankel J."/>
            <person name="Tsao C.-C."/>
            <person name="Gorovsky M.A."/>
            <person name="Keeling P.J."/>
            <person name="Waller R.F."/>
            <person name="Patron N.J."/>
            <person name="Cherry J.M."/>
            <person name="Stover N.A."/>
            <person name="Krieger C.J."/>
            <person name="del Toro C."/>
            <person name="Ryder H.F."/>
            <person name="Williamson S.C."/>
            <person name="Barbeau R.A."/>
            <person name="Hamilton E.P."/>
            <person name="Orias E."/>
        </authorList>
    </citation>
    <scope>NUCLEOTIDE SEQUENCE [LARGE SCALE GENOMIC DNA]</scope>
    <source>
        <strain evidence="3">SB210</strain>
    </source>
</reference>